<dbReference type="Gene3D" id="1.20.5.4090">
    <property type="match status" value="1"/>
</dbReference>
<evidence type="ECO:0000256" key="4">
    <source>
        <dbReference type="ARBA" id="ARBA00040512"/>
    </source>
</evidence>
<evidence type="ECO:0000256" key="7">
    <source>
        <dbReference type="SAM" id="SignalP"/>
    </source>
</evidence>
<evidence type="ECO:0000256" key="1">
    <source>
        <dbReference type="ARBA" id="ARBA00008275"/>
    </source>
</evidence>
<feature type="coiled-coil region" evidence="5">
    <location>
        <begin position="928"/>
        <end position="1011"/>
    </location>
</feature>
<feature type="region of interest" description="Disordered" evidence="6">
    <location>
        <begin position="637"/>
        <end position="694"/>
    </location>
</feature>
<dbReference type="PROSITE" id="PS51257">
    <property type="entry name" value="PROKAR_LIPOPROTEIN"/>
    <property type="match status" value="1"/>
</dbReference>
<feature type="signal peptide" evidence="7">
    <location>
        <begin position="1"/>
        <end position="17"/>
    </location>
</feature>
<keyword evidence="2" id="KW-0879">Wnt signaling pathway</keyword>
<dbReference type="EMBL" id="JAPFRF010000009">
    <property type="protein sequence ID" value="KAJ7322631.1"/>
    <property type="molecule type" value="Genomic_DNA"/>
</dbReference>
<feature type="compositionally biased region" description="Basic and acidic residues" evidence="6">
    <location>
        <begin position="305"/>
        <end position="316"/>
    </location>
</feature>
<feature type="compositionally biased region" description="Low complexity" evidence="6">
    <location>
        <begin position="566"/>
        <end position="585"/>
    </location>
</feature>
<feature type="compositionally biased region" description="Polar residues" evidence="6">
    <location>
        <begin position="665"/>
        <end position="694"/>
    </location>
</feature>
<gene>
    <name evidence="8" type="ORF">JRQ81_018918</name>
</gene>
<dbReference type="Proteomes" id="UP001142489">
    <property type="component" value="Unassembled WGS sequence"/>
</dbReference>
<feature type="chain" id="PRO_5040186311" description="Leucine-rich repeat flightless-interacting protein 2" evidence="7">
    <location>
        <begin position="18"/>
        <end position="1019"/>
    </location>
</feature>
<evidence type="ECO:0000256" key="2">
    <source>
        <dbReference type="ARBA" id="ARBA00022687"/>
    </source>
</evidence>
<comment type="similarity">
    <text evidence="1">Belongs to the LRRFIP family.</text>
</comment>
<feature type="region of interest" description="Disordered" evidence="6">
    <location>
        <begin position="566"/>
        <end position="588"/>
    </location>
</feature>
<feature type="region of interest" description="Disordered" evidence="6">
    <location>
        <begin position="295"/>
        <end position="348"/>
    </location>
</feature>
<protein>
    <recommendedName>
        <fullName evidence="4">Leucine-rich repeat flightless-interacting protein 2</fullName>
    </recommendedName>
</protein>
<feature type="compositionally biased region" description="Low complexity" evidence="6">
    <location>
        <begin position="331"/>
        <end position="341"/>
    </location>
</feature>
<dbReference type="AlphaFoldDB" id="A0A9Q0XPY0"/>
<reference evidence="8" key="1">
    <citation type="journal article" date="2023" name="DNA Res.">
        <title>Chromosome-level genome assembly of Phrynocephalus forsythii using third-generation DNA sequencing and Hi-C analysis.</title>
        <authorList>
            <person name="Qi Y."/>
            <person name="Zhao W."/>
            <person name="Zhao Y."/>
            <person name="Niu C."/>
            <person name="Cao S."/>
            <person name="Zhang Y."/>
        </authorList>
    </citation>
    <scope>NUCLEOTIDE SEQUENCE</scope>
    <source>
        <tissue evidence="8">Muscle</tissue>
    </source>
</reference>
<evidence type="ECO:0000313" key="8">
    <source>
        <dbReference type="EMBL" id="KAJ7322631.1"/>
    </source>
</evidence>
<feature type="region of interest" description="Disordered" evidence="6">
    <location>
        <begin position="423"/>
        <end position="489"/>
    </location>
</feature>
<accession>A0A9Q0XPY0</accession>
<dbReference type="OrthoDB" id="10028421at2759"/>
<dbReference type="Pfam" id="PF09738">
    <property type="entry name" value="LRRFIP"/>
    <property type="match status" value="3"/>
</dbReference>
<proteinExistence type="inferred from homology"/>
<organism evidence="8 9">
    <name type="scientific">Phrynocephalus forsythii</name>
    <dbReference type="NCBI Taxonomy" id="171643"/>
    <lineage>
        <taxon>Eukaryota</taxon>
        <taxon>Metazoa</taxon>
        <taxon>Chordata</taxon>
        <taxon>Craniata</taxon>
        <taxon>Vertebrata</taxon>
        <taxon>Euteleostomi</taxon>
        <taxon>Lepidosauria</taxon>
        <taxon>Squamata</taxon>
        <taxon>Bifurcata</taxon>
        <taxon>Unidentata</taxon>
        <taxon>Episquamata</taxon>
        <taxon>Toxicofera</taxon>
        <taxon>Iguania</taxon>
        <taxon>Acrodonta</taxon>
        <taxon>Agamidae</taxon>
        <taxon>Agaminae</taxon>
        <taxon>Phrynocephalus</taxon>
    </lineage>
</organism>
<keyword evidence="7" id="KW-0732">Signal</keyword>
<evidence type="ECO:0000256" key="3">
    <source>
        <dbReference type="ARBA" id="ARBA00023054"/>
    </source>
</evidence>
<comment type="caution">
    <text evidence="8">The sequence shown here is derived from an EMBL/GenBank/DDBJ whole genome shotgun (WGS) entry which is preliminary data.</text>
</comment>
<dbReference type="GO" id="GO:0006355">
    <property type="term" value="P:regulation of DNA-templated transcription"/>
    <property type="evidence" value="ECO:0007669"/>
    <property type="project" value="InterPro"/>
</dbReference>
<evidence type="ECO:0000256" key="6">
    <source>
        <dbReference type="SAM" id="MobiDB-lite"/>
    </source>
</evidence>
<keyword evidence="3 5" id="KW-0175">Coiled coil</keyword>
<feature type="coiled-coil region" evidence="5">
    <location>
        <begin position="868"/>
        <end position="899"/>
    </location>
</feature>
<name>A0A9Q0XPY0_9SAUR</name>
<dbReference type="InterPro" id="IPR019139">
    <property type="entry name" value="LRRFIP1/2"/>
</dbReference>
<evidence type="ECO:0000256" key="5">
    <source>
        <dbReference type="SAM" id="Coils"/>
    </source>
</evidence>
<dbReference type="PANTHER" id="PTHR19212:SF6">
    <property type="entry name" value="LEUCINE-RICH REPEAT FLIGHTLESS-INTERACTING PROTEIN 2"/>
    <property type="match status" value="1"/>
</dbReference>
<feature type="compositionally biased region" description="Polar residues" evidence="6">
    <location>
        <begin position="477"/>
        <end position="489"/>
    </location>
</feature>
<feature type="region of interest" description="Disordered" evidence="6">
    <location>
        <begin position="127"/>
        <end position="150"/>
    </location>
</feature>
<feature type="compositionally biased region" description="Low complexity" evidence="6">
    <location>
        <begin position="444"/>
        <end position="453"/>
    </location>
</feature>
<feature type="coiled-coil region" evidence="5">
    <location>
        <begin position="694"/>
        <end position="822"/>
    </location>
</feature>
<sequence length="1019" mass="114232">MPRLLLWCLSAWMTSSSFLLCFQNSSCSCCCHLPTSLRVGERIVAAECHLSGVWKSHSPQYHTTHALTPTCPPRLLSLPGPAATLTRPVRPWPLVHTERVGLPSTDQAGKHLSEPPSPVKYFKGSAAAAANPSHTPRRTCWPKQTGRREGEHKTLSQMTSQPMSVCHETPWIISGLSFLHFQSDRHCRLIADPVNIKKGKGKAMSAILNTLDESGNSDDCSMAAKQALLAGSDVQPVRPEMRLAVKVNLVLQRGYFSLPKGKLIKANLKHASCEKERQLTGEALEAKRFLCSATKKPPDMQGLQRQRERQREREILATDTPPVPSAHERGSSSSSSSSSSSPGPELASDLENLDLIHSYQKDTTCTFNHGDSWAEARLAAKRAARAEARDIRMRELERQQKELSQRSYDRKWGHIQKWMEDSEKARYSHRSSRRSYLGTDDLGSTQTSASQRRSSVDVSGSHRSRASSSRRRDLVSHTYSDSYGGTKSGSSHKDLLSGFYYDRRNYSSLRHSKPPPTYYHRSSSLYSDPLATTKSSRASPDVNTGLIRSASLASLYGDGSYVSYSSRTPSEYSYSSRTSSARSSPVFTYGESESIASSDCAVRGRRESVSSDFSDHSETAADYFSRSNRRGSIVSDLDDVSIPDMNSLDEKSDKPYSDLYIRPASRNSTTPLSGNSSRRGSGDTSSLVDPDTSLSELRESLAEVEEKYKKAMVSNAQLDNEKNNLIYQVDTLKDVIEEREEQLAEYYRENEEKTKELERQKHMCGVLQHKVDELKEGIGQRDELIEALERQKEYFDCIRIERDELRDELADLKETMKTGEKHGLVIIPDGTPNGDVSHEPVVGAITVVSQEAAQVLESAGEGPLDIRLRKLAGEKEDLLSQIKKLKLQLEEERQKSSRNDGMSTDLTGLENGSDLQFIEMQRDANRQISEFKFKLSKAEQDITTLEQNVVRLEGQVVRYKTAAENAEKIEDELKAEKRKLQRELRTALDRIEEMEMTNSHLVKRLEKMKANRTALLSQQ</sequence>
<keyword evidence="9" id="KW-1185">Reference proteome</keyword>
<dbReference type="PANTHER" id="PTHR19212">
    <property type="entry name" value="LEUCINE RICH REPEAT IN FLII INTERACTING PROTEIN"/>
    <property type="match status" value="1"/>
</dbReference>
<dbReference type="GO" id="GO:0016055">
    <property type="term" value="P:Wnt signaling pathway"/>
    <property type="evidence" value="ECO:0007669"/>
    <property type="project" value="UniProtKB-KW"/>
</dbReference>
<evidence type="ECO:0000313" key="9">
    <source>
        <dbReference type="Proteomes" id="UP001142489"/>
    </source>
</evidence>